<dbReference type="InterPro" id="IPR050640">
    <property type="entry name" value="Bact_2-comp_sensor_kinase"/>
</dbReference>
<dbReference type="RefSeq" id="WP_088440508.1">
    <property type="nucleotide sequence ID" value="NZ_BMMC01000024.1"/>
</dbReference>
<dbReference type="Proteomes" id="UP000197361">
    <property type="component" value="Unassembled WGS sequence"/>
</dbReference>
<protein>
    <submittedName>
        <fullName evidence="4">Sensor histidine kinase</fullName>
    </submittedName>
</protein>
<sequence>MTSALERKAQSDGSATDGDPLRAPPGRASVRERKAITATTVKLAALFWLCVFVSDSILWGIAGVDPIKSALGKIITNSFGVGLTLIVTASLFRLRHASIFIKVLIAFTFSIVAAAILSGIDILVYIWFVQPVNWSFDQVVFGHTMISSTGMFFGWSCLYVALLYSFEVRDRERSLAQAREEALSAQMRALRYQINPHFLFNTLNSAVGLVEEGASARAQRMMISLSTFLRQTLELDPMTDVTLAAELALQEDYLEIERERFADRMRFSIDVEEAALLIMVPNLILQPLVENAVKHGVEPSTREVEIRIVAWRDGDDLCVSVENDRFPGDGHPTRVGSRIGLRNVADRLAARFGPASSFATKPTPTQFRAEIRLPWIRCCHVS</sequence>
<feature type="transmembrane region" description="Helical" evidence="2">
    <location>
        <begin position="104"/>
        <end position="128"/>
    </location>
</feature>
<dbReference type="InterPro" id="IPR010559">
    <property type="entry name" value="Sig_transdc_His_kin_internal"/>
</dbReference>
<proteinExistence type="predicted"/>
<evidence type="ECO:0000313" key="5">
    <source>
        <dbReference type="Proteomes" id="UP000197361"/>
    </source>
</evidence>
<dbReference type="GO" id="GO:0016020">
    <property type="term" value="C:membrane"/>
    <property type="evidence" value="ECO:0007669"/>
    <property type="project" value="InterPro"/>
</dbReference>
<dbReference type="PANTHER" id="PTHR34220">
    <property type="entry name" value="SENSOR HISTIDINE KINASE YPDA"/>
    <property type="match status" value="1"/>
</dbReference>
<comment type="caution">
    <text evidence="4">The sequence shown here is derived from an EMBL/GenBank/DDBJ whole genome shotgun (WGS) entry which is preliminary data.</text>
</comment>
<dbReference type="InterPro" id="IPR036890">
    <property type="entry name" value="HATPase_C_sf"/>
</dbReference>
<accession>A0A246K2N4</accession>
<evidence type="ECO:0000313" key="4">
    <source>
        <dbReference type="EMBL" id="OWQ99769.1"/>
    </source>
</evidence>
<feature type="compositionally biased region" description="Basic and acidic residues" evidence="1">
    <location>
        <begin position="1"/>
        <end position="10"/>
    </location>
</feature>
<keyword evidence="4" id="KW-0808">Transferase</keyword>
<dbReference type="PANTHER" id="PTHR34220:SF9">
    <property type="entry name" value="SIGNAL TRANSDUCTION HISTIDINE KINASE INTERNAL REGION DOMAIN-CONTAINING PROTEIN"/>
    <property type="match status" value="1"/>
</dbReference>
<dbReference type="EMBL" id="NISK01000001">
    <property type="protein sequence ID" value="OWQ99769.1"/>
    <property type="molecule type" value="Genomic_DNA"/>
</dbReference>
<dbReference type="Gene3D" id="3.30.565.10">
    <property type="entry name" value="Histidine kinase-like ATPase, C-terminal domain"/>
    <property type="match status" value="1"/>
</dbReference>
<evidence type="ECO:0000256" key="1">
    <source>
        <dbReference type="SAM" id="MobiDB-lite"/>
    </source>
</evidence>
<dbReference type="OrthoDB" id="2514702at2"/>
<gene>
    <name evidence="4" type="ORF">CDQ92_01505</name>
</gene>
<dbReference type="AlphaFoldDB" id="A0A246K2N4"/>
<feature type="transmembrane region" description="Helical" evidence="2">
    <location>
        <begin position="140"/>
        <end position="164"/>
    </location>
</feature>
<keyword evidence="2" id="KW-1133">Transmembrane helix</keyword>
<organism evidence="4 5">
    <name type="scientific">Sphingopyxis bauzanensis</name>
    <dbReference type="NCBI Taxonomy" id="651663"/>
    <lineage>
        <taxon>Bacteria</taxon>
        <taxon>Pseudomonadati</taxon>
        <taxon>Pseudomonadota</taxon>
        <taxon>Alphaproteobacteria</taxon>
        <taxon>Sphingomonadales</taxon>
        <taxon>Sphingomonadaceae</taxon>
        <taxon>Sphingopyxis</taxon>
    </lineage>
</organism>
<feature type="domain" description="Signal transduction histidine kinase internal region" evidence="3">
    <location>
        <begin position="185"/>
        <end position="264"/>
    </location>
</feature>
<dbReference type="GO" id="GO:0000155">
    <property type="term" value="F:phosphorelay sensor kinase activity"/>
    <property type="evidence" value="ECO:0007669"/>
    <property type="project" value="InterPro"/>
</dbReference>
<keyword evidence="2" id="KW-0472">Membrane</keyword>
<reference evidence="4 5" key="1">
    <citation type="journal article" date="2010" name="Int. J. Syst. Evol. Microbiol.">
        <title>Sphingopyxis bauzanensis sp. nov., a psychrophilic bacterium isolated from soil.</title>
        <authorList>
            <person name="Zhang D.C."/>
            <person name="Liu H.C."/>
            <person name="Xin Y.H."/>
            <person name="Zhou Y.G."/>
            <person name="Schinner F."/>
            <person name="Margesin R."/>
        </authorList>
    </citation>
    <scope>NUCLEOTIDE SEQUENCE [LARGE SCALE GENOMIC DNA]</scope>
    <source>
        <strain evidence="4 5">DSM 22271</strain>
    </source>
</reference>
<dbReference type="SUPFAM" id="SSF55874">
    <property type="entry name" value="ATPase domain of HSP90 chaperone/DNA topoisomerase II/histidine kinase"/>
    <property type="match status" value="1"/>
</dbReference>
<name>A0A246K2N4_9SPHN</name>
<keyword evidence="5" id="KW-1185">Reference proteome</keyword>
<feature type="transmembrane region" description="Helical" evidence="2">
    <location>
        <begin position="74"/>
        <end position="92"/>
    </location>
</feature>
<evidence type="ECO:0000256" key="2">
    <source>
        <dbReference type="SAM" id="Phobius"/>
    </source>
</evidence>
<feature type="transmembrane region" description="Helical" evidence="2">
    <location>
        <begin position="43"/>
        <end position="62"/>
    </location>
</feature>
<dbReference type="Pfam" id="PF06580">
    <property type="entry name" value="His_kinase"/>
    <property type="match status" value="1"/>
</dbReference>
<evidence type="ECO:0000259" key="3">
    <source>
        <dbReference type="Pfam" id="PF06580"/>
    </source>
</evidence>
<keyword evidence="2" id="KW-0812">Transmembrane</keyword>
<feature type="region of interest" description="Disordered" evidence="1">
    <location>
        <begin position="1"/>
        <end position="28"/>
    </location>
</feature>
<keyword evidence="4" id="KW-0418">Kinase</keyword>